<protein>
    <submittedName>
        <fullName evidence="5">Type I inositol 3 4-bisphosphate 4-phosphatase</fullName>
    </submittedName>
</protein>
<dbReference type="PANTHER" id="PTHR12187">
    <property type="entry name" value="AGAP000124-PA"/>
    <property type="match status" value="1"/>
</dbReference>
<proteinExistence type="predicted"/>
<keyword evidence="1" id="KW-0378">Hydrolase</keyword>
<dbReference type="Proteomes" id="UP000230066">
    <property type="component" value="Unassembled WGS sequence"/>
</dbReference>
<dbReference type="PANTHER" id="PTHR12187:SF11">
    <property type="entry name" value="PHOSPHATIDYLINOSITOL-3,4-BISPHOSPHATE 4-PHOSPHATASE"/>
    <property type="match status" value="1"/>
</dbReference>
<evidence type="ECO:0000259" key="4">
    <source>
        <dbReference type="PROSITE" id="PS50003"/>
    </source>
</evidence>
<reference evidence="5" key="1">
    <citation type="submission" date="2019-03" db="EMBL/GenBank/DDBJ databases">
        <title>Improved annotation for the trematode Fasciola hepatica.</title>
        <authorList>
            <person name="Choi Y.-J."/>
            <person name="Martin J."/>
            <person name="Mitreva M."/>
        </authorList>
    </citation>
    <scope>NUCLEOTIDE SEQUENCE [LARGE SCALE GENOMIC DNA]</scope>
</reference>
<evidence type="ECO:0000256" key="2">
    <source>
        <dbReference type="ARBA" id="ARBA00023098"/>
    </source>
</evidence>
<dbReference type="Gene3D" id="2.30.29.30">
    <property type="entry name" value="Pleckstrin-homology domain (PH domain)/Phosphotyrosine-binding domain (PTB)"/>
    <property type="match status" value="1"/>
</dbReference>
<organism evidence="5 6">
    <name type="scientific">Fasciola hepatica</name>
    <name type="common">Liver fluke</name>
    <dbReference type="NCBI Taxonomy" id="6192"/>
    <lineage>
        <taxon>Eukaryota</taxon>
        <taxon>Metazoa</taxon>
        <taxon>Spiralia</taxon>
        <taxon>Lophotrochozoa</taxon>
        <taxon>Platyhelminthes</taxon>
        <taxon>Trematoda</taxon>
        <taxon>Digenea</taxon>
        <taxon>Plagiorchiida</taxon>
        <taxon>Echinostomata</taxon>
        <taxon>Echinostomatoidea</taxon>
        <taxon>Fasciolidae</taxon>
        <taxon>Fasciola</taxon>
    </lineage>
</organism>
<dbReference type="InterPro" id="IPR001849">
    <property type="entry name" value="PH_domain"/>
</dbReference>
<dbReference type="EMBL" id="JXXN02000561">
    <property type="protein sequence ID" value="THD26992.1"/>
    <property type="molecule type" value="Genomic_DNA"/>
</dbReference>
<evidence type="ECO:0000313" key="6">
    <source>
        <dbReference type="Proteomes" id="UP000230066"/>
    </source>
</evidence>
<keyword evidence="6" id="KW-1185">Reference proteome</keyword>
<dbReference type="AlphaFoldDB" id="A0A4E0S1Y5"/>
<evidence type="ECO:0000256" key="3">
    <source>
        <dbReference type="SAM" id="MobiDB-lite"/>
    </source>
</evidence>
<feature type="region of interest" description="Disordered" evidence="3">
    <location>
        <begin position="141"/>
        <end position="163"/>
    </location>
</feature>
<dbReference type="SUPFAM" id="SSF50729">
    <property type="entry name" value="PH domain-like"/>
    <property type="match status" value="1"/>
</dbReference>
<feature type="domain" description="PH" evidence="4">
    <location>
        <begin position="16"/>
        <end position="120"/>
    </location>
</feature>
<dbReference type="Pfam" id="PF00169">
    <property type="entry name" value="PH"/>
    <property type="match status" value="1"/>
</dbReference>
<accession>A0A4E0S1Y5</accession>
<evidence type="ECO:0000313" key="5">
    <source>
        <dbReference type="EMBL" id="THD26992.1"/>
    </source>
</evidence>
<feature type="compositionally biased region" description="Polar residues" evidence="3">
    <location>
        <begin position="146"/>
        <end position="156"/>
    </location>
</feature>
<evidence type="ECO:0000256" key="1">
    <source>
        <dbReference type="ARBA" id="ARBA00022801"/>
    </source>
</evidence>
<keyword evidence="2" id="KW-0443">Lipid metabolism</keyword>
<dbReference type="SMART" id="SM00233">
    <property type="entry name" value="PH"/>
    <property type="match status" value="1"/>
</dbReference>
<comment type="caution">
    <text evidence="5">The sequence shown here is derived from an EMBL/GenBank/DDBJ whole genome shotgun (WGS) entry which is preliminary data.</text>
</comment>
<gene>
    <name evidence="5" type="ORF">D915_002282</name>
</gene>
<dbReference type="GO" id="GO:0016316">
    <property type="term" value="F:phosphatidylinositol-3,4-bisphosphate 4-phosphatase activity"/>
    <property type="evidence" value="ECO:0007669"/>
    <property type="project" value="InterPro"/>
</dbReference>
<name>A0A4E0S1Y5_FASHE</name>
<dbReference type="InterPro" id="IPR039034">
    <property type="entry name" value="INPP4"/>
</dbReference>
<dbReference type="InterPro" id="IPR011993">
    <property type="entry name" value="PH-like_dom_sf"/>
</dbReference>
<sequence>MKFNYKELGLVSLQWNSTFEGILLCKQKTESRRKKGFVFSEHWCRLKGNILILCRNSDRKCSEIEGLIFLERFTVSPTNEAEAPYAFKLEFDSGDSPIVLVARSGPEAEMWCQHLRDAQLCPTLERIAVIREELKNLTGSDPLETAVSTSPESKQATADDEVMGSTDVRGLELSLSCENLTSEFVASGEVPNVHIIVSVCTPPESGWKRVGTTEVVENCNNPKYLKTIYLRSDMITDKTRVQFSLMDLRDLKSSMGFHLGVVVTMAELLATNPCIELPVCDPNNGKALPCRSSSLSSGPRLFIRSRKHRPGDGRKAPIDSGLAVLNAVCDNLLSKRYSFQHTLGERMHVVEFMGESKLCFDFPIEYLKLIVQREHLLCDSLSRAGSSNPLVESLRKERLISMKQNLDQYEACLRHLVDCSGIRFKPSGDRYNTRLDFVPTNLHVNQIALTDWDGQIVSSHTVVSVGVFSVASRLYKAGGLFRQAADTIIGSVPYPPTRLSVCTLGSQSPVASAACLLENTLAGQSNALLYRGTSSMAMLRADLMGLVQRLSARDQAEPLAERIQRSFSSMQRILADPLLKCLNNSTNGVDSYFNTLLGLLTQLSKLDREEQSQRSSPQRAQLTAGNTQIAPVQGRAQLLVSIEKVGTRLIQCLDKAWDEAAEFLWTNIFTELMTLLGSDQAPREPVGGGSTTNASASSFLITEAERVACSNSTLSVDNPLQAVSVIFDAFSYRHHACLCQALTALLTALSVAVPSWNRTRWEQMTVCGLLAQFEGLISCFGNELGMIEDWAWSVGRLGSIRIILRPSTELSKDSGSRSDGGFSPKAKLTALNECELTVPWSAWTGAPTEIQARGRVRLHVHPVAFLVGINEQQSIAEKIDKAALQQSVNSQGLESIEAYFERYTKHYGAPPQSVSNQDVCDLIASIRHLIAPPTRSKPVELLELASEVTQAFGGLRFTSCKSAKDRTAMSVTLEQIRWLQKSEGMHTNDFLPALKCLRSTGLRLENAMKNAGVRKYAFNRLQLLSFPKLYRPPVGTYSPGVIS</sequence>
<dbReference type="PROSITE" id="PS50003">
    <property type="entry name" value="PH_DOMAIN"/>
    <property type="match status" value="1"/>
</dbReference>
<dbReference type="GO" id="GO:0005737">
    <property type="term" value="C:cytoplasm"/>
    <property type="evidence" value="ECO:0007669"/>
    <property type="project" value="TreeGrafter"/>
</dbReference>